<dbReference type="KEGG" id="ocm:CBP12_07310"/>
<dbReference type="RefSeq" id="WP_086963846.1">
    <property type="nucleotide sequence ID" value="NZ_CP021376.1"/>
</dbReference>
<dbReference type="InterPro" id="IPR012658">
    <property type="entry name" value="YheV"/>
</dbReference>
<protein>
    <submittedName>
        <fullName evidence="1">DNA-binding protein</fullName>
    </submittedName>
</protein>
<sequence>MVTRRKKRFIAGAQCPKCHEIDTMMLYLEQGVEKVECVSCGHHQSQTDDQVSQASQGEVIGLFKPD</sequence>
<dbReference type="GO" id="GO:0003677">
    <property type="term" value="F:DNA binding"/>
    <property type="evidence" value="ECO:0007669"/>
    <property type="project" value="UniProtKB-KW"/>
</dbReference>
<dbReference type="Pfam" id="PF09526">
    <property type="entry name" value="DUF2387"/>
    <property type="match status" value="1"/>
</dbReference>
<dbReference type="Gene3D" id="2.20.25.10">
    <property type="match status" value="1"/>
</dbReference>
<organism evidence="1 2">
    <name type="scientific">Oceanisphaera avium</name>
    <dbReference type="NCBI Taxonomy" id="1903694"/>
    <lineage>
        <taxon>Bacteria</taxon>
        <taxon>Pseudomonadati</taxon>
        <taxon>Pseudomonadota</taxon>
        <taxon>Gammaproteobacteria</taxon>
        <taxon>Aeromonadales</taxon>
        <taxon>Aeromonadaceae</taxon>
        <taxon>Oceanisphaera</taxon>
    </lineage>
</organism>
<keyword evidence="2" id="KW-1185">Reference proteome</keyword>
<dbReference type="EMBL" id="CP021376">
    <property type="protein sequence ID" value="ART79975.1"/>
    <property type="molecule type" value="Genomic_DNA"/>
</dbReference>
<evidence type="ECO:0000313" key="2">
    <source>
        <dbReference type="Proteomes" id="UP000243793"/>
    </source>
</evidence>
<dbReference type="OrthoDB" id="5881059at2"/>
<evidence type="ECO:0000313" key="1">
    <source>
        <dbReference type="EMBL" id="ART79975.1"/>
    </source>
</evidence>
<dbReference type="NCBIfam" id="TIGR02443">
    <property type="entry name" value="YheV family putative zinc ribbon protein"/>
    <property type="match status" value="1"/>
</dbReference>
<reference evidence="2" key="1">
    <citation type="submission" date="2017-05" db="EMBL/GenBank/DDBJ databases">
        <authorList>
            <person name="Sung H."/>
        </authorList>
    </citation>
    <scope>NUCLEOTIDE SEQUENCE [LARGE SCALE GENOMIC DNA]</scope>
    <source>
        <strain evidence="2">AMac2203</strain>
    </source>
</reference>
<name>A0A1Y0CYS0_9GAMM</name>
<gene>
    <name evidence="1" type="ORF">CBP12_07310</name>
</gene>
<accession>A0A1Y0CYS0</accession>
<dbReference type="Proteomes" id="UP000243793">
    <property type="component" value="Chromosome"/>
</dbReference>
<dbReference type="AlphaFoldDB" id="A0A1Y0CYS0"/>
<proteinExistence type="predicted"/>
<keyword evidence="1" id="KW-0238">DNA-binding</keyword>